<name>A0A2A2LGS4_9BILA</name>
<keyword evidence="1" id="KW-1133">Transmembrane helix</keyword>
<dbReference type="Proteomes" id="UP000218231">
    <property type="component" value="Unassembled WGS sequence"/>
</dbReference>
<gene>
    <name evidence="2" type="ORF">WR25_07877</name>
</gene>
<comment type="caution">
    <text evidence="2">The sequence shown here is derived from an EMBL/GenBank/DDBJ whole genome shotgun (WGS) entry which is preliminary data.</text>
</comment>
<proteinExistence type="predicted"/>
<dbReference type="EMBL" id="LIAE01006773">
    <property type="protein sequence ID" value="PAV85436.1"/>
    <property type="molecule type" value="Genomic_DNA"/>
</dbReference>
<protein>
    <submittedName>
        <fullName evidence="2">Uncharacterized protein</fullName>
    </submittedName>
</protein>
<keyword evidence="1" id="KW-0812">Transmembrane</keyword>
<evidence type="ECO:0000256" key="1">
    <source>
        <dbReference type="SAM" id="Phobius"/>
    </source>
</evidence>
<evidence type="ECO:0000313" key="3">
    <source>
        <dbReference type="Proteomes" id="UP000218231"/>
    </source>
</evidence>
<evidence type="ECO:0000313" key="2">
    <source>
        <dbReference type="EMBL" id="PAV85436.1"/>
    </source>
</evidence>
<feature type="transmembrane region" description="Helical" evidence="1">
    <location>
        <begin position="110"/>
        <end position="130"/>
    </location>
</feature>
<dbReference type="AlphaFoldDB" id="A0A2A2LGS4"/>
<keyword evidence="3" id="KW-1185">Reference proteome</keyword>
<organism evidence="2 3">
    <name type="scientific">Diploscapter pachys</name>
    <dbReference type="NCBI Taxonomy" id="2018661"/>
    <lineage>
        <taxon>Eukaryota</taxon>
        <taxon>Metazoa</taxon>
        <taxon>Ecdysozoa</taxon>
        <taxon>Nematoda</taxon>
        <taxon>Chromadorea</taxon>
        <taxon>Rhabditida</taxon>
        <taxon>Rhabditina</taxon>
        <taxon>Rhabditomorpha</taxon>
        <taxon>Rhabditoidea</taxon>
        <taxon>Rhabditidae</taxon>
        <taxon>Diploscapter</taxon>
    </lineage>
</organism>
<sequence length="131" mass="14978">MFTMSVDSGFSSPSSSTQELSFQFPVILSPTKALKIRRKLVYESDEAYEPLPKMGTCDAATQTDEEFFFDPVSYRIGNRLRYLADQFNEEFFQPEPEVGFTCQANNEKFIVLYGIGIILYILLYGFHAIIV</sequence>
<keyword evidence="1" id="KW-0472">Membrane</keyword>
<accession>A0A2A2LGS4</accession>
<reference evidence="2 3" key="1">
    <citation type="journal article" date="2017" name="Curr. Biol.">
        <title>Genome architecture and evolution of a unichromosomal asexual nematode.</title>
        <authorList>
            <person name="Fradin H."/>
            <person name="Zegar C."/>
            <person name="Gutwein M."/>
            <person name="Lucas J."/>
            <person name="Kovtun M."/>
            <person name="Corcoran D."/>
            <person name="Baugh L.R."/>
            <person name="Kiontke K."/>
            <person name="Gunsalus K."/>
            <person name="Fitch D.H."/>
            <person name="Piano F."/>
        </authorList>
    </citation>
    <scope>NUCLEOTIDE SEQUENCE [LARGE SCALE GENOMIC DNA]</scope>
    <source>
        <strain evidence="2">PF1309</strain>
    </source>
</reference>